<evidence type="ECO:0000256" key="2">
    <source>
        <dbReference type="ARBA" id="ARBA00024195"/>
    </source>
</evidence>
<dbReference type="Proteomes" id="UP001201812">
    <property type="component" value="Unassembled WGS sequence"/>
</dbReference>
<comment type="caution">
    <text evidence="4">The sequence shown here is derived from an EMBL/GenBank/DDBJ whole genome shotgun (WGS) entry which is preliminary data.</text>
</comment>
<organism evidence="4 5">
    <name type="scientific">Ditylenchus destructor</name>
    <dbReference type="NCBI Taxonomy" id="166010"/>
    <lineage>
        <taxon>Eukaryota</taxon>
        <taxon>Metazoa</taxon>
        <taxon>Ecdysozoa</taxon>
        <taxon>Nematoda</taxon>
        <taxon>Chromadorea</taxon>
        <taxon>Rhabditida</taxon>
        <taxon>Tylenchina</taxon>
        <taxon>Tylenchomorpha</taxon>
        <taxon>Sphaerularioidea</taxon>
        <taxon>Anguinidae</taxon>
        <taxon>Anguininae</taxon>
        <taxon>Ditylenchus</taxon>
    </lineage>
</organism>
<dbReference type="InterPro" id="IPR051487">
    <property type="entry name" value="Ser/Thr_Proteases_Immune/Dev"/>
</dbReference>
<dbReference type="InterPro" id="IPR001314">
    <property type="entry name" value="Peptidase_S1A"/>
</dbReference>
<sequence>MAEINEKCAYNSPSESLTQTNVNDRVYHGDETICGATFISRKHLLTSRHCFISPDAPNQPPFTLMAGGVCHSANEFAGCPSVDMIEINYDFAIFSFEQSLEVMRDPYKGLKSDFAIIQLSASVPKEYDDRIEFACLPKKYTKDPKELIVLGFGRTEFGSATDRLKESKVLTSPDATSRGLAPECRYEPNRICTYPLSHVNGSIETSIGQGDSGGPSVFQEIRSDKQIYTLFGVIAAEQDYMIDPPNGKRFIMSLLLTTKYYLADICYYLNLCVPGLVQPTREPWIQLGSIYSGKARRQYASIPLFRMLDDASDDKMRKRCQSLSAGQKRLKRQSESPMPYPGNPPPWSAVIVYSDYDNKLDFALCGASFVTTSHLITSRGCARWMHHGKSNGTFKVLAGGSCLREGPGCESKDMVDLEIDFIAWSVAKRGYASDLAIIQLAKDVGLDNPKIQPACFINSKDEVPEHMITYGWGKSLSIAHLYYIDLTLAPDSEDPKWEKCRPLVCGKSDRNFSMDHTDRGHGVISADKKLLVGMHLMHNLRLNVYQALRMDTVLGVLCTYLNRCQNGVHDHNTPDILINPIPWFTEFYRNKN</sequence>
<evidence type="ECO:0000256" key="1">
    <source>
        <dbReference type="ARBA" id="ARBA00023157"/>
    </source>
</evidence>
<evidence type="ECO:0000259" key="3">
    <source>
        <dbReference type="PROSITE" id="PS50240"/>
    </source>
</evidence>
<dbReference type="InterPro" id="IPR009003">
    <property type="entry name" value="Peptidase_S1_PA"/>
</dbReference>
<dbReference type="Pfam" id="PF00089">
    <property type="entry name" value="Trypsin"/>
    <property type="match status" value="2"/>
</dbReference>
<evidence type="ECO:0000313" key="5">
    <source>
        <dbReference type="Proteomes" id="UP001201812"/>
    </source>
</evidence>
<dbReference type="GO" id="GO:0006508">
    <property type="term" value="P:proteolysis"/>
    <property type="evidence" value="ECO:0007669"/>
    <property type="project" value="InterPro"/>
</dbReference>
<feature type="domain" description="Peptidase S1" evidence="3">
    <location>
        <begin position="1"/>
        <end position="286"/>
    </location>
</feature>
<dbReference type="InterPro" id="IPR001254">
    <property type="entry name" value="Trypsin_dom"/>
</dbReference>
<protein>
    <submittedName>
        <fullName evidence="4">Trypsin domain-containing protein</fullName>
    </submittedName>
</protein>
<gene>
    <name evidence="4" type="ORF">DdX_10082</name>
</gene>
<dbReference type="Gene3D" id="2.40.10.10">
    <property type="entry name" value="Trypsin-like serine proteases"/>
    <property type="match status" value="3"/>
</dbReference>
<accession>A0AAD4MYL2</accession>
<name>A0AAD4MYL2_9BILA</name>
<dbReference type="PANTHER" id="PTHR24256">
    <property type="entry name" value="TRYPTASE-RELATED"/>
    <property type="match status" value="1"/>
</dbReference>
<reference evidence="4" key="1">
    <citation type="submission" date="2022-01" db="EMBL/GenBank/DDBJ databases">
        <title>Genome Sequence Resource for Two Populations of Ditylenchus destructor, the Migratory Endoparasitic Phytonematode.</title>
        <authorList>
            <person name="Zhang H."/>
            <person name="Lin R."/>
            <person name="Xie B."/>
        </authorList>
    </citation>
    <scope>NUCLEOTIDE SEQUENCE</scope>
    <source>
        <strain evidence="4">BazhouSP</strain>
    </source>
</reference>
<keyword evidence="5" id="KW-1185">Reference proteome</keyword>
<dbReference type="PRINTS" id="PR00722">
    <property type="entry name" value="CHYMOTRYPSIN"/>
</dbReference>
<dbReference type="SMART" id="SM00020">
    <property type="entry name" value="Tryp_SPc"/>
    <property type="match status" value="1"/>
</dbReference>
<evidence type="ECO:0000313" key="4">
    <source>
        <dbReference type="EMBL" id="KAI1711620.1"/>
    </source>
</evidence>
<dbReference type="SUPFAM" id="SSF50494">
    <property type="entry name" value="Trypsin-like serine proteases"/>
    <property type="match status" value="2"/>
</dbReference>
<dbReference type="AlphaFoldDB" id="A0AAD4MYL2"/>
<comment type="similarity">
    <text evidence="2">Belongs to the peptidase S1 family. CLIP subfamily.</text>
</comment>
<dbReference type="GO" id="GO:0004252">
    <property type="term" value="F:serine-type endopeptidase activity"/>
    <property type="evidence" value="ECO:0007669"/>
    <property type="project" value="InterPro"/>
</dbReference>
<dbReference type="InterPro" id="IPR043504">
    <property type="entry name" value="Peptidase_S1_PA_chymotrypsin"/>
</dbReference>
<dbReference type="EMBL" id="JAKKPZ010000021">
    <property type="protein sequence ID" value="KAI1711620.1"/>
    <property type="molecule type" value="Genomic_DNA"/>
</dbReference>
<dbReference type="PROSITE" id="PS50240">
    <property type="entry name" value="TRYPSIN_DOM"/>
    <property type="match status" value="1"/>
</dbReference>
<keyword evidence="1" id="KW-1015">Disulfide bond</keyword>
<proteinExistence type="inferred from homology"/>